<gene>
    <name evidence="2" type="ORF">GEV33_008783</name>
</gene>
<proteinExistence type="predicted"/>
<reference evidence="2" key="2">
    <citation type="submission" date="2021-08" db="EMBL/GenBank/DDBJ databases">
        <authorList>
            <person name="Eriksson T."/>
        </authorList>
    </citation>
    <scope>NUCLEOTIDE SEQUENCE</scope>
    <source>
        <strain evidence="2">Stoneville</strain>
        <tissue evidence="2">Whole head</tissue>
    </source>
</reference>
<dbReference type="EMBL" id="JABDTM020024730">
    <property type="protein sequence ID" value="KAH0814008.1"/>
    <property type="molecule type" value="Genomic_DNA"/>
</dbReference>
<feature type="compositionally biased region" description="Basic and acidic residues" evidence="1">
    <location>
        <begin position="193"/>
        <end position="203"/>
    </location>
</feature>
<name>A0A8J6HI28_TENMO</name>
<dbReference type="AlphaFoldDB" id="A0A8J6HI28"/>
<accession>A0A8J6HI28</accession>
<feature type="compositionally biased region" description="Basic and acidic residues" evidence="1">
    <location>
        <begin position="1"/>
        <end position="23"/>
    </location>
</feature>
<keyword evidence="3" id="KW-1185">Reference proteome</keyword>
<feature type="compositionally biased region" description="Polar residues" evidence="1">
    <location>
        <begin position="123"/>
        <end position="134"/>
    </location>
</feature>
<comment type="caution">
    <text evidence="2">The sequence shown here is derived from an EMBL/GenBank/DDBJ whole genome shotgun (WGS) entry which is preliminary data.</text>
</comment>
<feature type="compositionally biased region" description="Basic and acidic residues" evidence="1">
    <location>
        <begin position="146"/>
        <end position="157"/>
    </location>
</feature>
<feature type="region of interest" description="Disordered" evidence="1">
    <location>
        <begin position="123"/>
        <end position="248"/>
    </location>
</feature>
<feature type="region of interest" description="Disordered" evidence="1">
    <location>
        <begin position="1"/>
        <end position="38"/>
    </location>
</feature>
<evidence type="ECO:0000313" key="2">
    <source>
        <dbReference type="EMBL" id="KAH0814008.1"/>
    </source>
</evidence>
<dbReference type="Proteomes" id="UP000719412">
    <property type="component" value="Unassembled WGS sequence"/>
</dbReference>
<evidence type="ECO:0000313" key="3">
    <source>
        <dbReference type="Proteomes" id="UP000719412"/>
    </source>
</evidence>
<evidence type="ECO:0000256" key="1">
    <source>
        <dbReference type="SAM" id="MobiDB-lite"/>
    </source>
</evidence>
<feature type="compositionally biased region" description="Acidic residues" evidence="1">
    <location>
        <begin position="226"/>
        <end position="242"/>
    </location>
</feature>
<organism evidence="2 3">
    <name type="scientific">Tenebrio molitor</name>
    <name type="common">Yellow mealworm beetle</name>
    <dbReference type="NCBI Taxonomy" id="7067"/>
    <lineage>
        <taxon>Eukaryota</taxon>
        <taxon>Metazoa</taxon>
        <taxon>Ecdysozoa</taxon>
        <taxon>Arthropoda</taxon>
        <taxon>Hexapoda</taxon>
        <taxon>Insecta</taxon>
        <taxon>Pterygota</taxon>
        <taxon>Neoptera</taxon>
        <taxon>Endopterygota</taxon>
        <taxon>Coleoptera</taxon>
        <taxon>Polyphaga</taxon>
        <taxon>Cucujiformia</taxon>
        <taxon>Tenebrionidae</taxon>
        <taxon>Tenebrio</taxon>
    </lineage>
</organism>
<reference evidence="2" key="1">
    <citation type="journal article" date="2020" name="J Insects Food Feed">
        <title>The yellow mealworm (Tenebrio molitor) genome: a resource for the emerging insects as food and feed industry.</title>
        <authorList>
            <person name="Eriksson T."/>
            <person name="Andere A."/>
            <person name="Kelstrup H."/>
            <person name="Emery V."/>
            <person name="Picard C."/>
        </authorList>
    </citation>
    <scope>NUCLEOTIDE SEQUENCE</scope>
    <source>
        <strain evidence="2">Stoneville</strain>
        <tissue evidence="2">Whole head</tissue>
    </source>
</reference>
<protein>
    <submittedName>
        <fullName evidence="2">Uncharacterized protein</fullName>
    </submittedName>
</protein>
<sequence length="248" mass="28518">MKKKELLDNARRHSFEQKEKSPEVQEAQLDETPKAASISDLVPKRRVSVYIPENEDSKLESSQVDIKQIDEIVEKYATKPSLEENEKTSEEKEILSQENEVIEENGIEKPVVPDDTEIITEQAENITSEKNFTVDNEPEENNQENLKIDNESEKDNQEIIITDDPIQTPAADQSPMKTHIVIESNNEDSDSNSSDRNKSKNVPESEDQDEQIPEINEFLFWQTPDDLNDDDDDPEEQEENSQEEFPNS</sequence>